<evidence type="ECO:0000313" key="3">
    <source>
        <dbReference type="Proteomes" id="UP000193465"/>
    </source>
</evidence>
<dbReference type="PRINTS" id="PR00598">
    <property type="entry name" value="HTHMARR"/>
</dbReference>
<dbReference type="Pfam" id="PF12802">
    <property type="entry name" value="MarR_2"/>
    <property type="match status" value="1"/>
</dbReference>
<organism evidence="2 3">
    <name type="scientific">Mycolicibacter engbaekii</name>
    <dbReference type="NCBI Taxonomy" id="188915"/>
    <lineage>
        <taxon>Bacteria</taxon>
        <taxon>Bacillati</taxon>
        <taxon>Actinomycetota</taxon>
        <taxon>Actinomycetes</taxon>
        <taxon>Mycobacteriales</taxon>
        <taxon>Mycobacteriaceae</taxon>
        <taxon>Mycolicibacter</taxon>
    </lineage>
</organism>
<dbReference type="PROSITE" id="PS50995">
    <property type="entry name" value="HTH_MARR_2"/>
    <property type="match status" value="1"/>
</dbReference>
<dbReference type="InterPro" id="IPR036390">
    <property type="entry name" value="WH_DNA-bd_sf"/>
</dbReference>
<dbReference type="InterPro" id="IPR039422">
    <property type="entry name" value="MarR/SlyA-like"/>
</dbReference>
<sequence>MDLTSNILWLLKQAFYYSLTTVNEAISEHGVSTAQIGLLRQLAGEPGLSGAELARRLLITPQGVQLALSALERRGLVERKQDPHHGRILRAYLTDEGRAVTSAVVADAIAAHDQVFGVLTADEQETLRTLLSRVVEQGTGHTLFDDHVES</sequence>
<gene>
    <name evidence="2" type="ORF">AWC02_16620</name>
</gene>
<dbReference type="InterPro" id="IPR000835">
    <property type="entry name" value="HTH_MarR-typ"/>
</dbReference>
<proteinExistence type="predicted"/>
<dbReference type="GO" id="GO:0006950">
    <property type="term" value="P:response to stress"/>
    <property type="evidence" value="ECO:0007669"/>
    <property type="project" value="TreeGrafter"/>
</dbReference>
<dbReference type="AlphaFoldDB" id="A0A1X1T939"/>
<reference evidence="2 3" key="1">
    <citation type="submission" date="2016-01" db="EMBL/GenBank/DDBJ databases">
        <title>The new phylogeny of the genus Mycobacterium.</title>
        <authorList>
            <person name="Tarcisio F."/>
            <person name="Conor M."/>
            <person name="Antonella G."/>
            <person name="Elisabetta G."/>
            <person name="Giulia F.S."/>
            <person name="Sara T."/>
            <person name="Anna F."/>
            <person name="Clotilde B."/>
            <person name="Roberto B."/>
            <person name="Veronica D.S."/>
            <person name="Fabio R."/>
            <person name="Monica P."/>
            <person name="Olivier J."/>
            <person name="Enrico T."/>
            <person name="Nicola S."/>
        </authorList>
    </citation>
    <scope>NUCLEOTIDE SEQUENCE [LARGE SCALE GENOMIC DNA]</scope>
    <source>
        <strain evidence="2 3">ATCC 27353</strain>
    </source>
</reference>
<accession>A0A1X1T939</accession>
<protein>
    <submittedName>
        <fullName evidence="2">MarR family transcriptional regulator</fullName>
    </submittedName>
</protein>
<dbReference type="STRING" id="188915.AWC02_16620"/>
<evidence type="ECO:0000313" key="2">
    <source>
        <dbReference type="EMBL" id="ORV41056.1"/>
    </source>
</evidence>
<evidence type="ECO:0000259" key="1">
    <source>
        <dbReference type="PROSITE" id="PS50995"/>
    </source>
</evidence>
<dbReference type="RefSeq" id="WP_085129833.1">
    <property type="nucleotide sequence ID" value="NZ_LQOT01000069.1"/>
</dbReference>
<keyword evidence="3" id="KW-1185">Reference proteome</keyword>
<dbReference type="GO" id="GO:0003700">
    <property type="term" value="F:DNA-binding transcription factor activity"/>
    <property type="evidence" value="ECO:0007669"/>
    <property type="project" value="InterPro"/>
</dbReference>
<dbReference type="SMART" id="SM00347">
    <property type="entry name" value="HTH_MARR"/>
    <property type="match status" value="1"/>
</dbReference>
<comment type="caution">
    <text evidence="2">The sequence shown here is derived from an EMBL/GenBank/DDBJ whole genome shotgun (WGS) entry which is preliminary data.</text>
</comment>
<dbReference type="EMBL" id="LQOT01000069">
    <property type="protein sequence ID" value="ORV41056.1"/>
    <property type="molecule type" value="Genomic_DNA"/>
</dbReference>
<dbReference type="PANTHER" id="PTHR33164:SF43">
    <property type="entry name" value="HTH-TYPE TRANSCRIPTIONAL REPRESSOR YETL"/>
    <property type="match status" value="1"/>
</dbReference>
<dbReference type="Gene3D" id="1.10.10.10">
    <property type="entry name" value="Winged helix-like DNA-binding domain superfamily/Winged helix DNA-binding domain"/>
    <property type="match status" value="1"/>
</dbReference>
<dbReference type="Proteomes" id="UP000193465">
    <property type="component" value="Unassembled WGS sequence"/>
</dbReference>
<dbReference type="SUPFAM" id="SSF46785">
    <property type="entry name" value="Winged helix' DNA-binding domain"/>
    <property type="match status" value="1"/>
</dbReference>
<feature type="domain" description="HTH marR-type" evidence="1">
    <location>
        <begin position="4"/>
        <end position="136"/>
    </location>
</feature>
<name>A0A1X1T939_9MYCO</name>
<dbReference type="InterPro" id="IPR036388">
    <property type="entry name" value="WH-like_DNA-bd_sf"/>
</dbReference>
<dbReference type="PANTHER" id="PTHR33164">
    <property type="entry name" value="TRANSCRIPTIONAL REGULATOR, MARR FAMILY"/>
    <property type="match status" value="1"/>
</dbReference>